<dbReference type="AlphaFoldDB" id="A0A1G1SU63"/>
<evidence type="ECO:0000313" key="2">
    <source>
        <dbReference type="EMBL" id="OGX82152.1"/>
    </source>
</evidence>
<evidence type="ECO:0000256" key="1">
    <source>
        <dbReference type="SAM" id="MobiDB-lite"/>
    </source>
</evidence>
<dbReference type="EMBL" id="MDZA01000436">
    <property type="protein sequence ID" value="OGX82152.1"/>
    <property type="molecule type" value="Genomic_DNA"/>
</dbReference>
<gene>
    <name evidence="2" type="ORF">BEN49_14395</name>
</gene>
<sequence>MLYGPTRGLLTVATWQNYTVASGIASQEAAALAVRYPDPSGYPFASANPCTSRCAPTPPTPCNSRSRPSVGAWPTTRSAWF</sequence>
<feature type="region of interest" description="Disordered" evidence="1">
    <location>
        <begin position="55"/>
        <end position="81"/>
    </location>
</feature>
<name>A0A1G1SU63_9BACT</name>
<evidence type="ECO:0000313" key="3">
    <source>
        <dbReference type="Proteomes" id="UP000177506"/>
    </source>
</evidence>
<dbReference type="OrthoDB" id="9776669at2"/>
<keyword evidence="3" id="KW-1185">Reference proteome</keyword>
<comment type="caution">
    <text evidence="2">The sequence shown here is derived from an EMBL/GenBank/DDBJ whole genome shotgun (WGS) entry which is preliminary data.</text>
</comment>
<proteinExistence type="predicted"/>
<protein>
    <submittedName>
        <fullName evidence="2">Uncharacterized protein</fullName>
    </submittedName>
</protein>
<organism evidence="2 3">
    <name type="scientific">Hymenobacter coccineus</name>
    <dbReference type="NCBI Taxonomy" id="1908235"/>
    <lineage>
        <taxon>Bacteria</taxon>
        <taxon>Pseudomonadati</taxon>
        <taxon>Bacteroidota</taxon>
        <taxon>Cytophagia</taxon>
        <taxon>Cytophagales</taxon>
        <taxon>Hymenobacteraceae</taxon>
        <taxon>Hymenobacter</taxon>
    </lineage>
</organism>
<reference evidence="2 3" key="1">
    <citation type="submission" date="2016-08" db="EMBL/GenBank/DDBJ databases">
        <title>Hymenobacter coccineus sp. nov., Hymenobacter lapidarius sp. nov. and Hymenobacter glacialis sp. nov., isolated from Antarctic soil.</title>
        <authorList>
            <person name="Sedlacek I."/>
            <person name="Kralova S."/>
            <person name="Kyrova K."/>
            <person name="Maslanova I."/>
            <person name="Stankova E."/>
            <person name="Vrbovska V."/>
            <person name="Nemec M."/>
            <person name="Bartak M."/>
            <person name="Svec P."/>
            <person name="Busse H.-J."/>
            <person name="Pantucek R."/>
        </authorList>
    </citation>
    <scope>NUCLEOTIDE SEQUENCE [LARGE SCALE GENOMIC DNA]</scope>
    <source>
        <strain evidence="2 3">CCM 8649</strain>
    </source>
</reference>
<dbReference type="Proteomes" id="UP000177506">
    <property type="component" value="Unassembled WGS sequence"/>
</dbReference>
<accession>A0A1G1SU63</accession>
<dbReference type="RefSeq" id="WP_070746771.1">
    <property type="nucleotide sequence ID" value="NZ_MDZA01000436.1"/>
</dbReference>